<dbReference type="EMBL" id="CP089983">
    <property type="protein sequence ID" value="WXB04867.1"/>
    <property type="molecule type" value="Genomic_DNA"/>
</dbReference>
<accession>A0ABZ2L1R6</accession>
<gene>
    <name evidence="4" type="ORF">LVJ94_49245</name>
</gene>
<dbReference type="Gene3D" id="3.90.226.10">
    <property type="entry name" value="2-enoyl-CoA Hydratase, Chain A, domain 1"/>
    <property type="match status" value="1"/>
</dbReference>
<dbReference type="SMART" id="SM00245">
    <property type="entry name" value="TSPc"/>
    <property type="match status" value="1"/>
</dbReference>
<name>A0ABZ2L1R6_9BACT</name>
<dbReference type="SUPFAM" id="SSF50156">
    <property type="entry name" value="PDZ domain-like"/>
    <property type="match status" value="1"/>
</dbReference>
<dbReference type="Gene3D" id="3.30.750.44">
    <property type="match status" value="1"/>
</dbReference>
<organism evidence="4 5">
    <name type="scientific">Pendulispora rubella</name>
    <dbReference type="NCBI Taxonomy" id="2741070"/>
    <lineage>
        <taxon>Bacteria</taxon>
        <taxon>Pseudomonadati</taxon>
        <taxon>Myxococcota</taxon>
        <taxon>Myxococcia</taxon>
        <taxon>Myxococcales</taxon>
        <taxon>Sorangiineae</taxon>
        <taxon>Pendulisporaceae</taxon>
        <taxon>Pendulispora</taxon>
    </lineage>
</organism>
<dbReference type="Proteomes" id="UP001374803">
    <property type="component" value="Chromosome"/>
</dbReference>
<keyword evidence="5" id="KW-1185">Reference proteome</keyword>
<dbReference type="PANTHER" id="PTHR32060:SF22">
    <property type="entry name" value="CARBOXYL-TERMINAL-PROCESSING PEPTIDASE 3, CHLOROPLASTIC"/>
    <property type="match status" value="1"/>
</dbReference>
<feature type="chain" id="PRO_5045073772" evidence="2">
    <location>
        <begin position="22"/>
        <end position="429"/>
    </location>
</feature>
<dbReference type="CDD" id="cd07562">
    <property type="entry name" value="Peptidase_S41_TRI"/>
    <property type="match status" value="1"/>
</dbReference>
<keyword evidence="2" id="KW-0732">Signal</keyword>
<evidence type="ECO:0000313" key="5">
    <source>
        <dbReference type="Proteomes" id="UP001374803"/>
    </source>
</evidence>
<dbReference type="PANTHER" id="PTHR32060">
    <property type="entry name" value="TAIL-SPECIFIC PROTEASE"/>
    <property type="match status" value="1"/>
</dbReference>
<protein>
    <submittedName>
        <fullName evidence="4">S41 family peptidase</fullName>
    </submittedName>
</protein>
<dbReference type="Pfam" id="PF03572">
    <property type="entry name" value="Peptidase_S41"/>
    <property type="match status" value="1"/>
</dbReference>
<reference evidence="4" key="1">
    <citation type="submission" date="2021-12" db="EMBL/GenBank/DDBJ databases">
        <title>Discovery of the Pendulisporaceae a myxobacterial family with distinct sporulation behavior and unique specialized metabolism.</title>
        <authorList>
            <person name="Garcia R."/>
            <person name="Popoff A."/>
            <person name="Bader C.D."/>
            <person name="Loehr J."/>
            <person name="Walesch S."/>
            <person name="Walt C."/>
            <person name="Boldt J."/>
            <person name="Bunk B."/>
            <person name="Haeckl F.J.F.P.J."/>
            <person name="Gunesch A.P."/>
            <person name="Birkelbach J."/>
            <person name="Nuebel U."/>
            <person name="Pietschmann T."/>
            <person name="Bach T."/>
            <person name="Mueller R."/>
        </authorList>
    </citation>
    <scope>NUCLEOTIDE SEQUENCE</scope>
    <source>
        <strain evidence="4">MSr11367</strain>
    </source>
</reference>
<dbReference type="InterPro" id="IPR005151">
    <property type="entry name" value="Tail-specific_protease"/>
</dbReference>
<dbReference type="SUPFAM" id="SSF52096">
    <property type="entry name" value="ClpP/crotonase"/>
    <property type="match status" value="1"/>
</dbReference>
<proteinExistence type="predicted"/>
<evidence type="ECO:0000259" key="3">
    <source>
        <dbReference type="SMART" id="SM00245"/>
    </source>
</evidence>
<feature type="region of interest" description="Disordered" evidence="1">
    <location>
        <begin position="19"/>
        <end position="41"/>
    </location>
</feature>
<sequence length="429" mass="46802">MRIGCMAVLALLLTTCGPASPSWSQAPRTTAAKSPVPPDPTLDEIDQIVRQRFYSEATLEKVQWGKSVANARQKLTNTRSLADHGTVFEELLASLHTSHTEYVPRTDPKYWELASIFEELFAASPNQCPNKEKTLPPIPVTWQDIGVVWKRAGAQWFVGGVLDGGPAQKAGLLSGDEVLQADGKPFHPVKSFEGRQDKSVELTFRRRKSEAPARLTVVPRTSKPHGSFQEALAKSARILDANGERIAYIRIWSWTGDAMHQELKRAIKKLNEQKPTGYILDIRDGWGGAAPDYVDIFQKEAPVLVSKNRAGDEFRIDSKIRVPAAVLINPGSRSGKETIAYAIKKHALATLVGEPTAGAMLPGSPFCLQNGDLLYVATSTNTVDGETLEGRGVPPDVAIPFDIRYAAGRDPQLDAAVHVLASRSGVKAR</sequence>
<dbReference type="Gene3D" id="2.30.42.10">
    <property type="match status" value="1"/>
</dbReference>
<dbReference type="InterPro" id="IPR029045">
    <property type="entry name" value="ClpP/crotonase-like_dom_sf"/>
</dbReference>
<evidence type="ECO:0000256" key="1">
    <source>
        <dbReference type="SAM" id="MobiDB-lite"/>
    </source>
</evidence>
<feature type="domain" description="Tail specific protease" evidence="3">
    <location>
        <begin position="197"/>
        <end position="400"/>
    </location>
</feature>
<dbReference type="InterPro" id="IPR036034">
    <property type="entry name" value="PDZ_sf"/>
</dbReference>
<feature type="signal peptide" evidence="2">
    <location>
        <begin position="1"/>
        <end position="21"/>
    </location>
</feature>
<evidence type="ECO:0000313" key="4">
    <source>
        <dbReference type="EMBL" id="WXB04867.1"/>
    </source>
</evidence>
<dbReference type="RefSeq" id="WP_394834510.1">
    <property type="nucleotide sequence ID" value="NZ_CP089929.1"/>
</dbReference>
<evidence type="ECO:0000256" key="2">
    <source>
        <dbReference type="SAM" id="SignalP"/>
    </source>
</evidence>
<feature type="compositionally biased region" description="Polar residues" evidence="1">
    <location>
        <begin position="21"/>
        <end position="32"/>
    </location>
</feature>